<proteinExistence type="predicted"/>
<name>A0ABP8CWE5_9ACTN</name>
<gene>
    <name evidence="1" type="ORF">GCM10022255_006400</name>
</gene>
<reference evidence="2" key="1">
    <citation type="journal article" date="2019" name="Int. J. Syst. Evol. Microbiol.">
        <title>The Global Catalogue of Microorganisms (GCM) 10K type strain sequencing project: providing services to taxonomists for standard genome sequencing and annotation.</title>
        <authorList>
            <consortium name="The Broad Institute Genomics Platform"/>
            <consortium name="The Broad Institute Genome Sequencing Center for Infectious Disease"/>
            <person name="Wu L."/>
            <person name="Ma J."/>
        </authorList>
    </citation>
    <scope>NUCLEOTIDE SEQUENCE [LARGE SCALE GENOMIC DNA]</scope>
    <source>
        <strain evidence="2">JCM 17441</strain>
    </source>
</reference>
<protein>
    <submittedName>
        <fullName evidence="1">Uncharacterized protein</fullName>
    </submittedName>
</protein>
<sequence length="48" mass="5211">MTPADVRIRSLVVGGVRTRCYTRCYTAEARMAGYGASNVRVSSWNGNG</sequence>
<evidence type="ECO:0000313" key="1">
    <source>
        <dbReference type="EMBL" id="GAA4244210.1"/>
    </source>
</evidence>
<dbReference type="Proteomes" id="UP001500620">
    <property type="component" value="Unassembled WGS sequence"/>
</dbReference>
<keyword evidence="2" id="KW-1185">Reference proteome</keyword>
<evidence type="ECO:0000313" key="2">
    <source>
        <dbReference type="Proteomes" id="UP001500620"/>
    </source>
</evidence>
<dbReference type="EMBL" id="BAABAT010000001">
    <property type="protein sequence ID" value="GAA4244210.1"/>
    <property type="molecule type" value="Genomic_DNA"/>
</dbReference>
<accession>A0ABP8CWE5</accession>
<comment type="caution">
    <text evidence="1">The sequence shown here is derived from an EMBL/GenBank/DDBJ whole genome shotgun (WGS) entry which is preliminary data.</text>
</comment>
<organism evidence="1 2">
    <name type="scientific">Dactylosporangium darangshiense</name>
    <dbReference type="NCBI Taxonomy" id="579108"/>
    <lineage>
        <taxon>Bacteria</taxon>
        <taxon>Bacillati</taxon>
        <taxon>Actinomycetota</taxon>
        <taxon>Actinomycetes</taxon>
        <taxon>Micromonosporales</taxon>
        <taxon>Micromonosporaceae</taxon>
        <taxon>Dactylosporangium</taxon>
    </lineage>
</organism>